<sequence length="135" mass="15610">MGRGYKVFLETGRLADASESTIRRLRKRKATHQNKQSYQMSRSRAYSRGDVGSPADSRRAETTRAARNVTRWRTRQKKQPEERGDWPRSEAGRRRASAVCAFCSRFIILKENNSQYCSPSLQTSHLLYTAILRII</sequence>
<dbReference type="EMBL" id="CADCXV010000678">
    <property type="protein sequence ID" value="CAB0032445.1"/>
    <property type="molecule type" value="Genomic_DNA"/>
</dbReference>
<feature type="region of interest" description="Disordered" evidence="1">
    <location>
        <begin position="24"/>
        <end position="94"/>
    </location>
</feature>
<accession>A0A6H5I4S0</accession>
<gene>
    <name evidence="2" type="ORF">TBRA_LOCUS4383</name>
</gene>
<protein>
    <submittedName>
        <fullName evidence="2">Uncharacterized protein</fullName>
    </submittedName>
</protein>
<proteinExistence type="predicted"/>
<reference evidence="2 3" key="1">
    <citation type="submission" date="2020-02" db="EMBL/GenBank/DDBJ databases">
        <authorList>
            <person name="Ferguson B K."/>
        </authorList>
    </citation>
    <scope>NUCLEOTIDE SEQUENCE [LARGE SCALE GENOMIC DNA]</scope>
</reference>
<evidence type="ECO:0000256" key="1">
    <source>
        <dbReference type="SAM" id="MobiDB-lite"/>
    </source>
</evidence>
<evidence type="ECO:0000313" key="2">
    <source>
        <dbReference type="EMBL" id="CAB0032445.1"/>
    </source>
</evidence>
<dbReference type="AlphaFoldDB" id="A0A6H5I4S0"/>
<dbReference type="Proteomes" id="UP000479190">
    <property type="component" value="Unassembled WGS sequence"/>
</dbReference>
<evidence type="ECO:0000313" key="3">
    <source>
        <dbReference type="Proteomes" id="UP000479190"/>
    </source>
</evidence>
<feature type="compositionally biased region" description="Polar residues" evidence="1">
    <location>
        <begin position="33"/>
        <end position="44"/>
    </location>
</feature>
<feature type="compositionally biased region" description="Basic and acidic residues" evidence="1">
    <location>
        <begin position="78"/>
        <end position="93"/>
    </location>
</feature>
<name>A0A6H5I4S0_9HYME</name>
<keyword evidence="3" id="KW-1185">Reference proteome</keyword>
<organism evidence="2 3">
    <name type="scientific">Trichogramma brassicae</name>
    <dbReference type="NCBI Taxonomy" id="86971"/>
    <lineage>
        <taxon>Eukaryota</taxon>
        <taxon>Metazoa</taxon>
        <taxon>Ecdysozoa</taxon>
        <taxon>Arthropoda</taxon>
        <taxon>Hexapoda</taxon>
        <taxon>Insecta</taxon>
        <taxon>Pterygota</taxon>
        <taxon>Neoptera</taxon>
        <taxon>Endopterygota</taxon>
        <taxon>Hymenoptera</taxon>
        <taxon>Apocrita</taxon>
        <taxon>Proctotrupomorpha</taxon>
        <taxon>Chalcidoidea</taxon>
        <taxon>Trichogrammatidae</taxon>
        <taxon>Trichogramma</taxon>
    </lineage>
</organism>